<dbReference type="PANTHER" id="PTHR38436">
    <property type="entry name" value="POLYKETIDE CYCLASE SNOAL-LIKE DOMAIN"/>
    <property type="match status" value="1"/>
</dbReference>
<evidence type="ECO:0000259" key="1">
    <source>
        <dbReference type="Pfam" id="PF12680"/>
    </source>
</evidence>
<dbReference type="PANTHER" id="PTHR38436:SF1">
    <property type="entry name" value="ESTER CYCLASE"/>
    <property type="match status" value="1"/>
</dbReference>
<dbReference type="Proteomes" id="UP001352223">
    <property type="component" value="Unassembled WGS sequence"/>
</dbReference>
<protein>
    <submittedName>
        <fullName evidence="2">Nuclear transport factor 2 family protein</fullName>
    </submittedName>
</protein>
<dbReference type="Gene3D" id="3.10.450.50">
    <property type="match status" value="1"/>
</dbReference>
<proteinExistence type="predicted"/>
<gene>
    <name evidence="2" type="ORF">OKJ48_31280</name>
</gene>
<dbReference type="InterPro" id="IPR032710">
    <property type="entry name" value="NTF2-like_dom_sf"/>
</dbReference>
<accession>A0ABU6CJX7</accession>
<dbReference type="EMBL" id="JAOZYB010000316">
    <property type="protein sequence ID" value="MEB3964680.1"/>
    <property type="molecule type" value="Genomic_DNA"/>
</dbReference>
<name>A0ABU6CJX7_9ACTN</name>
<dbReference type="Pfam" id="PF12680">
    <property type="entry name" value="SnoaL_2"/>
    <property type="match status" value="1"/>
</dbReference>
<dbReference type="RefSeq" id="WP_324772404.1">
    <property type="nucleotide sequence ID" value="NZ_BAAATS010000018.1"/>
</dbReference>
<keyword evidence="3" id="KW-1185">Reference proteome</keyword>
<organism evidence="2 3">
    <name type="scientific">Streptomyces kunmingensis</name>
    <dbReference type="NCBI Taxonomy" id="68225"/>
    <lineage>
        <taxon>Bacteria</taxon>
        <taxon>Bacillati</taxon>
        <taxon>Actinomycetota</taxon>
        <taxon>Actinomycetes</taxon>
        <taxon>Kitasatosporales</taxon>
        <taxon>Streptomycetaceae</taxon>
        <taxon>Streptomyces</taxon>
    </lineage>
</organism>
<dbReference type="SUPFAM" id="SSF54427">
    <property type="entry name" value="NTF2-like"/>
    <property type="match status" value="1"/>
</dbReference>
<dbReference type="InterPro" id="IPR037401">
    <property type="entry name" value="SnoaL-like"/>
</dbReference>
<evidence type="ECO:0000313" key="3">
    <source>
        <dbReference type="Proteomes" id="UP001352223"/>
    </source>
</evidence>
<feature type="domain" description="SnoaL-like" evidence="1">
    <location>
        <begin position="10"/>
        <end position="107"/>
    </location>
</feature>
<comment type="caution">
    <text evidence="2">The sequence shown here is derived from an EMBL/GenBank/DDBJ whole genome shotgun (WGS) entry which is preliminary data.</text>
</comment>
<dbReference type="InterPro" id="IPR009959">
    <property type="entry name" value="Cyclase_SnoaL-like"/>
</dbReference>
<evidence type="ECO:0000313" key="2">
    <source>
        <dbReference type="EMBL" id="MEB3964680.1"/>
    </source>
</evidence>
<reference evidence="2 3" key="1">
    <citation type="submission" date="2022-10" db="EMBL/GenBank/DDBJ databases">
        <authorList>
            <person name="Xie J."/>
            <person name="Shen N."/>
        </authorList>
    </citation>
    <scope>NUCLEOTIDE SEQUENCE [LARGE SCALE GENOMIC DNA]</scope>
    <source>
        <strain evidence="2 3">DSM 41681</strain>
    </source>
</reference>
<sequence>MSQHHHVQLVRDYLENVWNEGQTDRADEYLAANLIQHNPNLPDGRAPLVEFIDGFRKQLPEARFEIRRVASDDGLVFVHSRFRPTPDARGTVVVDVFRIDDGRIAEHWDVREDVPESTVSGHEVV</sequence>